<evidence type="ECO:0000313" key="4">
    <source>
        <dbReference type="Proteomes" id="UP000002016"/>
    </source>
</evidence>
<protein>
    <recommendedName>
        <fullName evidence="2">FAD/NAD(P)-binding domain-containing protein</fullName>
    </recommendedName>
</protein>
<keyword evidence="1" id="KW-0560">Oxidoreductase</keyword>
<dbReference type="eggNOG" id="COG0446">
    <property type="taxonomic scope" value="Bacteria"/>
</dbReference>
<dbReference type="eggNOG" id="COG3862">
    <property type="taxonomic scope" value="Bacteria"/>
</dbReference>
<dbReference type="AlphaFoldDB" id="A8F780"/>
<dbReference type="KEGG" id="tle:Tlet_1458"/>
<dbReference type="InterPro" id="IPR012460">
    <property type="entry name" value="DUF1667"/>
</dbReference>
<dbReference type="Gene3D" id="3.10.530.10">
    <property type="entry name" value="CPE0013-like"/>
    <property type="match status" value="1"/>
</dbReference>
<proteinExistence type="predicted"/>
<dbReference type="RefSeq" id="WP_012003490.1">
    <property type="nucleotide sequence ID" value="NC_009828.1"/>
</dbReference>
<keyword evidence="4" id="KW-1185">Reference proteome</keyword>
<evidence type="ECO:0000313" key="3">
    <source>
        <dbReference type="EMBL" id="ABV34014.1"/>
    </source>
</evidence>
<evidence type="ECO:0000259" key="2">
    <source>
        <dbReference type="Pfam" id="PF07992"/>
    </source>
</evidence>
<dbReference type="InterPro" id="IPR036593">
    <property type="entry name" value="CPE0013-like_sf"/>
</dbReference>
<dbReference type="GO" id="GO:0016491">
    <property type="term" value="F:oxidoreductase activity"/>
    <property type="evidence" value="ECO:0007669"/>
    <property type="project" value="UniProtKB-KW"/>
</dbReference>
<name>A8F780_PSELT</name>
<dbReference type="InterPro" id="IPR023753">
    <property type="entry name" value="FAD/NAD-binding_dom"/>
</dbReference>
<feature type="domain" description="FAD/NAD(P)-binding" evidence="2">
    <location>
        <begin position="4"/>
        <end position="298"/>
    </location>
</feature>
<sequence>MADYDVLVIGAGPAGLSAAVSANNFGAKVLVVEREPMPGGILKQCIHDGFGVIEFRERLTGPEYAERYIEKLNKLDIDVLLQSFVLDIKKENDFFYVTIQNNRGISIKKSKAIVLATGCRERTSKQIFIHGDRPAGVFTAGTAQYLVNIMGLLPCKRCVILGSGDIGLIMARRLTLEGAQVLGVYEIQSQPSGLARNISQCLEDFKIPLFLSHTVTRVFGKERLKAVEIMKVDENKKPIPSTARIIECDGLILAVGLIPENELAESLGIEMDEKTRGPVVDQNMMTSVKGVFSCGNALHVHDLVDYVTQTGKIAGRSAALYSKGLLTVNSYSEIEFSNDIAYCVPQRISFPCQEKIRLFFRVKYQKKNAKLLVRSNEVITQKTFEIIRPQQTEFVDFEVSGGKIAIELAGLGGENVEKSTKKIVCIVCPKGCEIEILDENNATFRGYSCPRGLEFAKNDLLNPKRILCTTVATIGHKLLPVKTDRPIPLESFKEVMDCVKKIVVEKPVTRGEIVFENIAKTGANLVATGTSKVIEYV</sequence>
<dbReference type="PRINTS" id="PR00368">
    <property type="entry name" value="FADPNR"/>
</dbReference>
<dbReference type="SUPFAM" id="SSF160148">
    <property type="entry name" value="CPE0013-like"/>
    <property type="match status" value="1"/>
</dbReference>
<dbReference type="InterPro" id="IPR036188">
    <property type="entry name" value="FAD/NAD-bd_sf"/>
</dbReference>
<dbReference type="Pfam" id="PF07892">
    <property type="entry name" value="DUF1667"/>
    <property type="match status" value="1"/>
</dbReference>
<accession>A8F780</accession>
<dbReference type="STRING" id="416591.Tlet_1458"/>
<dbReference type="Gene3D" id="3.50.50.60">
    <property type="entry name" value="FAD/NAD(P)-binding domain"/>
    <property type="match status" value="2"/>
</dbReference>
<evidence type="ECO:0000256" key="1">
    <source>
        <dbReference type="ARBA" id="ARBA00023002"/>
    </source>
</evidence>
<dbReference type="PANTHER" id="PTHR42949">
    <property type="entry name" value="ANAEROBIC GLYCEROL-3-PHOSPHATE DEHYDROGENASE SUBUNIT B"/>
    <property type="match status" value="1"/>
</dbReference>
<dbReference type="Proteomes" id="UP000002016">
    <property type="component" value="Chromosome"/>
</dbReference>
<gene>
    <name evidence="3" type="ordered locus">Tlet_1458</name>
</gene>
<dbReference type="EMBL" id="CP000812">
    <property type="protein sequence ID" value="ABV34014.1"/>
    <property type="molecule type" value="Genomic_DNA"/>
</dbReference>
<reference evidence="3 4" key="2">
    <citation type="journal article" date="2009" name="Proc. Natl. Acad. Sci. U.S.A.">
        <title>On the chimeric nature, thermophilic origin, and phylogenetic placement of the Thermotogales.</title>
        <authorList>
            <person name="Zhaxybayeva O."/>
            <person name="Swithers K.S."/>
            <person name="Lapierre P."/>
            <person name="Fournier G.P."/>
            <person name="Bickhart D.M."/>
            <person name="DeBoy R.T."/>
            <person name="Nelson K.E."/>
            <person name="Nesbo C.L."/>
            <person name="Doolittle W.F."/>
            <person name="Gogarten J.P."/>
            <person name="Noll K.M."/>
        </authorList>
    </citation>
    <scope>NUCLEOTIDE SEQUENCE [LARGE SCALE GENOMIC DNA]</scope>
    <source>
        <strain evidence="4">ATCC BAA-301 / DSM 14385 / NBRC 107922 / TMO</strain>
    </source>
</reference>
<dbReference type="PANTHER" id="PTHR42949:SF3">
    <property type="entry name" value="ANAEROBIC GLYCEROL-3-PHOSPHATE DEHYDROGENASE SUBUNIT B"/>
    <property type="match status" value="1"/>
</dbReference>
<organism evidence="3 4">
    <name type="scientific">Pseudothermotoga lettingae (strain ATCC BAA-301 / DSM 14385 / NBRC 107922 / TMO)</name>
    <name type="common">Thermotoga lettingae</name>
    <dbReference type="NCBI Taxonomy" id="416591"/>
    <lineage>
        <taxon>Bacteria</taxon>
        <taxon>Thermotogati</taxon>
        <taxon>Thermotogota</taxon>
        <taxon>Thermotogae</taxon>
        <taxon>Thermotogales</taxon>
        <taxon>Thermotogaceae</taxon>
        <taxon>Pseudothermotoga</taxon>
    </lineage>
</organism>
<dbReference type="PRINTS" id="PR00469">
    <property type="entry name" value="PNDRDTASEII"/>
</dbReference>
<dbReference type="InterPro" id="IPR051691">
    <property type="entry name" value="Metab_Enz_Cyan_OpOx_G3PDH"/>
</dbReference>
<dbReference type="HOGENOM" id="CLU_030705_0_0_0"/>
<dbReference type="Pfam" id="PF07992">
    <property type="entry name" value="Pyr_redox_2"/>
    <property type="match status" value="1"/>
</dbReference>
<reference evidence="3 4" key="1">
    <citation type="submission" date="2007-08" db="EMBL/GenBank/DDBJ databases">
        <title>Complete sequence of Thermotoga lettingae TMO.</title>
        <authorList>
            <consortium name="US DOE Joint Genome Institute"/>
            <person name="Copeland A."/>
            <person name="Lucas S."/>
            <person name="Lapidus A."/>
            <person name="Barry K."/>
            <person name="Glavina del Rio T."/>
            <person name="Dalin E."/>
            <person name="Tice H."/>
            <person name="Pitluck S."/>
            <person name="Foster B."/>
            <person name="Bruce D."/>
            <person name="Schmutz J."/>
            <person name="Larimer F."/>
            <person name="Land M."/>
            <person name="Hauser L."/>
            <person name="Kyrpides N."/>
            <person name="Mikhailova N."/>
            <person name="Nelson K."/>
            <person name="Gogarten J.P."/>
            <person name="Noll K."/>
            <person name="Richardson P."/>
        </authorList>
    </citation>
    <scope>NUCLEOTIDE SEQUENCE [LARGE SCALE GENOMIC DNA]</scope>
    <source>
        <strain evidence="4">ATCC BAA-301 / DSM 14385 / NBRC 107922 / TMO</strain>
    </source>
</reference>
<dbReference type="SUPFAM" id="SSF51905">
    <property type="entry name" value="FAD/NAD(P)-binding domain"/>
    <property type="match status" value="1"/>
</dbReference>